<keyword evidence="2" id="KW-1185">Reference proteome</keyword>
<gene>
    <name evidence="1" type="ORF">MLD38_039811</name>
</gene>
<protein>
    <submittedName>
        <fullName evidence="1">Uncharacterized protein</fullName>
    </submittedName>
</protein>
<accession>A0ACB9L5M3</accession>
<sequence>MTIYKSIRALNSKIPKSRGFLTSTSTTSYAVHSPFAPLITNSPFVSHCKNRFLLPKWIAPLQGPLFLSFPPWKLLQSATPLHLRGGGGSVLRKVEAFRLGLLGAEDAFRVGVGVVSVRREQKVVDRTVPEGFVESFLNLPNLISVSRMVSGPFLGWMIMNEWYSVAFAGLVISGATDWLDGYVARRMNINSVVGSYLDPLADKVLIASVALAMVYNDLLPVELVGLVLLRDIALVGGAAYKRASDLGWQWSSWIDFFDINGTRREKVEPLFISKVNTVFQLALVAVALLNAEFGTADTQSYIHYLSWLVASTTVASSTAYGVQYMRRSTRISKQSPAA</sequence>
<reference evidence="2" key="1">
    <citation type="journal article" date="2023" name="Front. Plant Sci.">
        <title>Chromosomal-level genome assembly of Melastoma candidum provides insights into trichome evolution.</title>
        <authorList>
            <person name="Zhong Y."/>
            <person name="Wu W."/>
            <person name="Sun C."/>
            <person name="Zou P."/>
            <person name="Liu Y."/>
            <person name="Dai S."/>
            <person name="Zhou R."/>
        </authorList>
    </citation>
    <scope>NUCLEOTIDE SEQUENCE [LARGE SCALE GENOMIC DNA]</scope>
</reference>
<dbReference type="Proteomes" id="UP001057402">
    <property type="component" value="Chromosome 12"/>
</dbReference>
<dbReference type="EMBL" id="CM042891">
    <property type="protein sequence ID" value="KAI4304273.1"/>
    <property type="molecule type" value="Genomic_DNA"/>
</dbReference>
<evidence type="ECO:0000313" key="2">
    <source>
        <dbReference type="Proteomes" id="UP001057402"/>
    </source>
</evidence>
<evidence type="ECO:0000313" key="1">
    <source>
        <dbReference type="EMBL" id="KAI4304273.1"/>
    </source>
</evidence>
<proteinExistence type="predicted"/>
<organism evidence="1 2">
    <name type="scientific">Melastoma candidum</name>
    <dbReference type="NCBI Taxonomy" id="119954"/>
    <lineage>
        <taxon>Eukaryota</taxon>
        <taxon>Viridiplantae</taxon>
        <taxon>Streptophyta</taxon>
        <taxon>Embryophyta</taxon>
        <taxon>Tracheophyta</taxon>
        <taxon>Spermatophyta</taxon>
        <taxon>Magnoliopsida</taxon>
        <taxon>eudicotyledons</taxon>
        <taxon>Gunneridae</taxon>
        <taxon>Pentapetalae</taxon>
        <taxon>rosids</taxon>
        <taxon>malvids</taxon>
        <taxon>Myrtales</taxon>
        <taxon>Melastomataceae</taxon>
        <taxon>Melastomatoideae</taxon>
        <taxon>Melastomateae</taxon>
        <taxon>Melastoma</taxon>
    </lineage>
</organism>
<name>A0ACB9L5M3_9MYRT</name>
<comment type="caution">
    <text evidence="1">The sequence shown here is derived from an EMBL/GenBank/DDBJ whole genome shotgun (WGS) entry which is preliminary data.</text>
</comment>